<dbReference type="PROSITE" id="PS50078">
    <property type="entry name" value="POLO_BOX"/>
    <property type="match status" value="2"/>
</dbReference>
<dbReference type="SMART" id="SM00220">
    <property type="entry name" value="S_TKc"/>
    <property type="match status" value="1"/>
</dbReference>
<name>A0A0K0F209_STRVS</name>
<dbReference type="STRING" id="75913.A0A0K0F209"/>
<dbReference type="GO" id="GO:0007052">
    <property type="term" value="P:mitotic spindle organization"/>
    <property type="evidence" value="ECO:0007669"/>
    <property type="project" value="TreeGrafter"/>
</dbReference>
<dbReference type="GO" id="GO:0004674">
    <property type="term" value="F:protein serine/threonine kinase activity"/>
    <property type="evidence" value="ECO:0007669"/>
    <property type="project" value="UniProtKB-KW"/>
</dbReference>
<evidence type="ECO:0000259" key="11">
    <source>
        <dbReference type="PROSITE" id="PS50011"/>
    </source>
</evidence>
<dbReference type="SUPFAM" id="SSF56112">
    <property type="entry name" value="Protein kinase-like (PK-like)"/>
    <property type="match status" value="1"/>
</dbReference>
<dbReference type="InterPro" id="IPR036947">
    <property type="entry name" value="POLO_box_dom_sf"/>
</dbReference>
<dbReference type="PANTHER" id="PTHR24345">
    <property type="entry name" value="SERINE/THREONINE-PROTEIN KINASE PLK"/>
    <property type="match status" value="1"/>
</dbReference>
<comment type="catalytic activity">
    <reaction evidence="8">
        <text>L-seryl-[protein] + ATP = O-phospho-L-seryl-[protein] + ADP + H(+)</text>
        <dbReference type="Rhea" id="RHEA:17989"/>
        <dbReference type="Rhea" id="RHEA-COMP:9863"/>
        <dbReference type="Rhea" id="RHEA-COMP:11604"/>
        <dbReference type="ChEBI" id="CHEBI:15378"/>
        <dbReference type="ChEBI" id="CHEBI:29999"/>
        <dbReference type="ChEBI" id="CHEBI:30616"/>
        <dbReference type="ChEBI" id="CHEBI:83421"/>
        <dbReference type="ChEBI" id="CHEBI:456216"/>
        <dbReference type="EC" id="2.7.11.21"/>
    </reaction>
</comment>
<dbReference type="GO" id="GO:0005737">
    <property type="term" value="C:cytoplasm"/>
    <property type="evidence" value="ECO:0007669"/>
    <property type="project" value="TreeGrafter"/>
</dbReference>
<dbReference type="Pfam" id="PF00659">
    <property type="entry name" value="POLO_box"/>
    <property type="match status" value="2"/>
</dbReference>
<sequence>MMECIKGFDDILPRTVVDYKARREYIIEELIGKGGFGRCYKLIRTDNNKCYAGKIILKEYPYTGNQRRQVHHEARIHYHLNHSNIVRMYSYISDNSFYYLVLGFCGKNTLRMYQKEKVTCSIPETKYFVKEIAQGISYLHSKKIVHRDIKLNNIFLTDNMDVKIGDFGLAVVLSYPGEMIKHLCGTPNYISPEVLNGKGYSYGVDVWGLGCILYTLLVGKLPFDGRCKDRIYYKIMNSKITFPTTLDIHSMSMIKRLLTYDSRIRPRIEEVLKSDYLNRGLTGKDVLFPSICKKSPSYATHQNKENNFCLLPPCGYENVPKNMSDLGVKEDLRYIYREISKIFKDTKYRVVSRSQMEGALDYQNKPMSFILKWCDFIDKYGLGYQLSDSSIGAVFNDGTLMVHRKSQYMCDENLCVDRNGRKSFCHNCYVYGFEKKYKIIKLFKTSFNRNQVSESNKVEGKYKIALKNLPYVTNYKESNIAIGFLFSDKSLQVNFFEDHIKVIVSPLIGTISIIGRDKQLKTYNLKKLSSTGWDLIMDEKMYYIKSLIDEWSSLKRKIGGDANNIPVKIRFNNRG</sequence>
<organism evidence="13 14">
    <name type="scientific">Strongyloides venezuelensis</name>
    <name type="common">Threadworm</name>
    <dbReference type="NCBI Taxonomy" id="75913"/>
    <lineage>
        <taxon>Eukaryota</taxon>
        <taxon>Metazoa</taxon>
        <taxon>Ecdysozoa</taxon>
        <taxon>Nematoda</taxon>
        <taxon>Chromadorea</taxon>
        <taxon>Rhabditida</taxon>
        <taxon>Tylenchina</taxon>
        <taxon>Panagrolaimomorpha</taxon>
        <taxon>Strongyloidoidea</taxon>
        <taxon>Strongyloididae</taxon>
        <taxon>Strongyloides</taxon>
    </lineage>
</organism>
<evidence type="ECO:0000256" key="9">
    <source>
        <dbReference type="PROSITE-ProRule" id="PRU10141"/>
    </source>
</evidence>
<dbReference type="CDD" id="cd13117">
    <property type="entry name" value="POLO_box_2"/>
    <property type="match status" value="1"/>
</dbReference>
<dbReference type="GO" id="GO:0106310">
    <property type="term" value="F:protein serine kinase activity"/>
    <property type="evidence" value="ECO:0007669"/>
    <property type="project" value="RHEA"/>
</dbReference>
<evidence type="ECO:0000256" key="3">
    <source>
        <dbReference type="ARBA" id="ARBA00022737"/>
    </source>
</evidence>
<evidence type="ECO:0000313" key="14">
    <source>
        <dbReference type="WBParaSite" id="SVE_0283500.1"/>
    </source>
</evidence>
<keyword evidence="4 9" id="KW-0547">Nucleotide-binding</keyword>
<dbReference type="SUPFAM" id="SSF82615">
    <property type="entry name" value="Polo-box domain"/>
    <property type="match status" value="2"/>
</dbReference>
<evidence type="ECO:0000256" key="8">
    <source>
        <dbReference type="ARBA" id="ARBA00048347"/>
    </source>
</evidence>
<evidence type="ECO:0000256" key="10">
    <source>
        <dbReference type="RuleBase" id="RU361162"/>
    </source>
</evidence>
<proteinExistence type="inferred from homology"/>
<dbReference type="PROSITE" id="PS50011">
    <property type="entry name" value="PROTEIN_KINASE_DOM"/>
    <property type="match status" value="1"/>
</dbReference>
<dbReference type="InterPro" id="IPR017441">
    <property type="entry name" value="Protein_kinase_ATP_BS"/>
</dbReference>
<protein>
    <recommendedName>
        <fullName evidence="10">Serine/threonine-protein kinase PLK</fullName>
        <ecNumber evidence="10">2.7.11.21</ecNumber>
    </recommendedName>
    <alternativeName>
        <fullName evidence="10">Polo-like kinase</fullName>
    </alternativeName>
</protein>
<evidence type="ECO:0000256" key="7">
    <source>
        <dbReference type="ARBA" id="ARBA00047802"/>
    </source>
</evidence>
<feature type="domain" description="POLO box" evidence="12">
    <location>
        <begin position="471"/>
        <end position="553"/>
    </location>
</feature>
<dbReference type="PROSITE" id="PS00108">
    <property type="entry name" value="PROTEIN_KINASE_ST"/>
    <property type="match status" value="1"/>
</dbReference>
<feature type="binding site" evidence="9">
    <location>
        <position position="58"/>
    </location>
    <ligand>
        <name>ATP</name>
        <dbReference type="ChEBI" id="CHEBI:30616"/>
    </ligand>
</feature>
<dbReference type="InterPro" id="IPR033695">
    <property type="entry name" value="POLO_box_2"/>
</dbReference>
<comment type="similarity">
    <text evidence="10">Belongs to the protein kinase superfamily. Ser/Thr protein kinase family. CDC5/Polo subfamily.</text>
</comment>
<dbReference type="InterPro" id="IPR000959">
    <property type="entry name" value="POLO_box_dom"/>
</dbReference>
<dbReference type="InterPro" id="IPR033701">
    <property type="entry name" value="POLO_box_1"/>
</dbReference>
<dbReference type="Pfam" id="PF00069">
    <property type="entry name" value="Pkinase"/>
    <property type="match status" value="1"/>
</dbReference>
<reference evidence="13" key="1">
    <citation type="submission" date="2014-07" db="EMBL/GenBank/DDBJ databases">
        <authorList>
            <person name="Martin A.A"/>
            <person name="De Silva N."/>
        </authorList>
    </citation>
    <scope>NUCLEOTIDE SEQUENCE</scope>
</reference>
<dbReference type="Gene3D" id="1.10.510.10">
    <property type="entry name" value="Transferase(Phosphotransferase) domain 1"/>
    <property type="match status" value="1"/>
</dbReference>
<dbReference type="InterPro" id="IPR008271">
    <property type="entry name" value="Ser/Thr_kinase_AS"/>
</dbReference>
<keyword evidence="2 10" id="KW-0808">Transferase</keyword>
<feature type="domain" description="POLO box" evidence="12">
    <location>
        <begin position="369"/>
        <end position="449"/>
    </location>
</feature>
<dbReference type="InterPro" id="IPR000719">
    <property type="entry name" value="Prot_kinase_dom"/>
</dbReference>
<evidence type="ECO:0000256" key="1">
    <source>
        <dbReference type="ARBA" id="ARBA00022527"/>
    </source>
</evidence>
<comment type="catalytic activity">
    <reaction evidence="7 10">
        <text>L-threonyl-[protein] + ATP = O-phospho-L-threonyl-[protein] + ADP + H(+)</text>
        <dbReference type="Rhea" id="RHEA:46608"/>
        <dbReference type="Rhea" id="RHEA-COMP:11060"/>
        <dbReference type="Rhea" id="RHEA-COMP:11605"/>
        <dbReference type="ChEBI" id="CHEBI:15378"/>
        <dbReference type="ChEBI" id="CHEBI:30013"/>
        <dbReference type="ChEBI" id="CHEBI:30616"/>
        <dbReference type="ChEBI" id="CHEBI:61977"/>
        <dbReference type="ChEBI" id="CHEBI:456216"/>
        <dbReference type="EC" id="2.7.11.21"/>
    </reaction>
</comment>
<dbReference type="PANTHER" id="PTHR24345:SF43">
    <property type="entry name" value="INACTIVE SERINE_THREONINE-PROTEIN KINASE PLK5"/>
    <property type="match status" value="1"/>
</dbReference>
<evidence type="ECO:0000259" key="12">
    <source>
        <dbReference type="PROSITE" id="PS50078"/>
    </source>
</evidence>
<reference evidence="14" key="2">
    <citation type="submission" date="2015-08" db="UniProtKB">
        <authorList>
            <consortium name="WormBaseParasite"/>
        </authorList>
    </citation>
    <scope>IDENTIFICATION</scope>
</reference>
<evidence type="ECO:0000256" key="5">
    <source>
        <dbReference type="ARBA" id="ARBA00022777"/>
    </source>
</evidence>
<keyword evidence="13" id="KW-1185">Reference proteome</keyword>
<dbReference type="Proteomes" id="UP000035680">
    <property type="component" value="Unassembled WGS sequence"/>
</dbReference>
<keyword evidence="1 10" id="KW-0723">Serine/threonine-protein kinase</keyword>
<keyword evidence="5 10" id="KW-0418">Kinase</keyword>
<dbReference type="GO" id="GO:0000922">
    <property type="term" value="C:spindle pole"/>
    <property type="evidence" value="ECO:0007669"/>
    <property type="project" value="TreeGrafter"/>
</dbReference>
<dbReference type="GO" id="GO:0005524">
    <property type="term" value="F:ATP binding"/>
    <property type="evidence" value="ECO:0007669"/>
    <property type="project" value="UniProtKB-UniRule"/>
</dbReference>
<dbReference type="Gene3D" id="3.30.1120.30">
    <property type="entry name" value="POLO box domain"/>
    <property type="match status" value="2"/>
</dbReference>
<accession>A0A0K0F209</accession>
<keyword evidence="6 9" id="KW-0067">ATP-binding</keyword>
<dbReference type="FunFam" id="3.30.200.20:FF:000042">
    <property type="entry name" value="Aurora kinase A"/>
    <property type="match status" value="1"/>
</dbReference>
<keyword evidence="3" id="KW-0677">Repeat</keyword>
<evidence type="ECO:0000256" key="2">
    <source>
        <dbReference type="ARBA" id="ARBA00022679"/>
    </source>
</evidence>
<evidence type="ECO:0000256" key="4">
    <source>
        <dbReference type="ARBA" id="ARBA00022741"/>
    </source>
</evidence>
<evidence type="ECO:0000256" key="6">
    <source>
        <dbReference type="ARBA" id="ARBA00022840"/>
    </source>
</evidence>
<feature type="domain" description="Protein kinase" evidence="11">
    <location>
        <begin position="25"/>
        <end position="277"/>
    </location>
</feature>
<dbReference type="AlphaFoldDB" id="A0A0K0F209"/>
<dbReference type="InterPro" id="IPR011009">
    <property type="entry name" value="Kinase-like_dom_sf"/>
</dbReference>
<dbReference type="CDD" id="cd13118">
    <property type="entry name" value="POLO_box_1"/>
    <property type="match status" value="1"/>
</dbReference>
<dbReference type="GO" id="GO:0000776">
    <property type="term" value="C:kinetochore"/>
    <property type="evidence" value="ECO:0007669"/>
    <property type="project" value="TreeGrafter"/>
</dbReference>
<evidence type="ECO:0000313" key="13">
    <source>
        <dbReference type="Proteomes" id="UP000035680"/>
    </source>
</evidence>
<dbReference type="WBParaSite" id="SVE_0283500.1">
    <property type="protein sequence ID" value="SVE_0283500.1"/>
    <property type="gene ID" value="SVE_0283500"/>
</dbReference>
<dbReference type="EC" id="2.7.11.21" evidence="10"/>
<dbReference type="GO" id="GO:0005634">
    <property type="term" value="C:nucleus"/>
    <property type="evidence" value="ECO:0007669"/>
    <property type="project" value="TreeGrafter"/>
</dbReference>
<dbReference type="PROSITE" id="PS00107">
    <property type="entry name" value="PROTEIN_KINASE_ATP"/>
    <property type="match status" value="1"/>
</dbReference>